<dbReference type="EMBL" id="JASCZI010211456">
    <property type="protein sequence ID" value="MED6191819.1"/>
    <property type="molecule type" value="Genomic_DNA"/>
</dbReference>
<comment type="caution">
    <text evidence="1">The sequence shown here is derived from an EMBL/GenBank/DDBJ whole genome shotgun (WGS) entry which is preliminary data.</text>
</comment>
<keyword evidence="2" id="KW-1185">Reference proteome</keyword>
<accession>A0ABU6X2T3</accession>
<organism evidence="1 2">
    <name type="scientific">Stylosanthes scabra</name>
    <dbReference type="NCBI Taxonomy" id="79078"/>
    <lineage>
        <taxon>Eukaryota</taxon>
        <taxon>Viridiplantae</taxon>
        <taxon>Streptophyta</taxon>
        <taxon>Embryophyta</taxon>
        <taxon>Tracheophyta</taxon>
        <taxon>Spermatophyta</taxon>
        <taxon>Magnoliopsida</taxon>
        <taxon>eudicotyledons</taxon>
        <taxon>Gunneridae</taxon>
        <taxon>Pentapetalae</taxon>
        <taxon>rosids</taxon>
        <taxon>fabids</taxon>
        <taxon>Fabales</taxon>
        <taxon>Fabaceae</taxon>
        <taxon>Papilionoideae</taxon>
        <taxon>50 kb inversion clade</taxon>
        <taxon>dalbergioids sensu lato</taxon>
        <taxon>Dalbergieae</taxon>
        <taxon>Pterocarpus clade</taxon>
        <taxon>Stylosanthes</taxon>
    </lineage>
</organism>
<dbReference type="Proteomes" id="UP001341840">
    <property type="component" value="Unassembled WGS sequence"/>
</dbReference>
<evidence type="ECO:0000313" key="2">
    <source>
        <dbReference type="Proteomes" id="UP001341840"/>
    </source>
</evidence>
<proteinExistence type="predicted"/>
<gene>
    <name evidence="1" type="ORF">PIB30_004030</name>
</gene>
<sequence>MKVVTREKEKASEDNALHGEWRRLTAGRRVNGVGGSVVETNEQWRLGKPAGSRTGPTSRFPSGSPVLTWFANFQFCILNRAGKTTGSRSDRFNRPVFRTLAVNNPNFKK</sequence>
<evidence type="ECO:0000313" key="1">
    <source>
        <dbReference type="EMBL" id="MED6191819.1"/>
    </source>
</evidence>
<protein>
    <submittedName>
        <fullName evidence="1">Uncharacterized protein</fullName>
    </submittedName>
</protein>
<reference evidence="1 2" key="1">
    <citation type="journal article" date="2023" name="Plants (Basel)">
        <title>Bridging the Gap: Combining Genomics and Transcriptomics Approaches to Understand Stylosanthes scabra, an Orphan Legume from the Brazilian Caatinga.</title>
        <authorList>
            <person name="Ferreira-Neto J.R.C."/>
            <person name="da Silva M.D."/>
            <person name="Binneck E."/>
            <person name="de Melo N.F."/>
            <person name="da Silva R.H."/>
            <person name="de Melo A.L.T.M."/>
            <person name="Pandolfi V."/>
            <person name="Bustamante F.O."/>
            <person name="Brasileiro-Vidal A.C."/>
            <person name="Benko-Iseppon A.M."/>
        </authorList>
    </citation>
    <scope>NUCLEOTIDE SEQUENCE [LARGE SCALE GENOMIC DNA]</scope>
    <source>
        <tissue evidence="1">Leaves</tissue>
    </source>
</reference>
<name>A0ABU6X2T3_9FABA</name>